<dbReference type="AlphaFoldDB" id="A0A550CCI4"/>
<gene>
    <name evidence="1" type="ORF">BD626DRAFT_49995</name>
</gene>
<dbReference type="Proteomes" id="UP000320762">
    <property type="component" value="Unassembled WGS sequence"/>
</dbReference>
<reference evidence="1 2" key="1">
    <citation type="journal article" date="2019" name="New Phytol.">
        <title>Comparative genomics reveals unique wood-decay strategies and fruiting body development in the Schizophyllaceae.</title>
        <authorList>
            <person name="Almasi E."/>
            <person name="Sahu N."/>
            <person name="Krizsan K."/>
            <person name="Balint B."/>
            <person name="Kovacs G.M."/>
            <person name="Kiss B."/>
            <person name="Cseklye J."/>
            <person name="Drula E."/>
            <person name="Henrissat B."/>
            <person name="Nagy I."/>
            <person name="Chovatia M."/>
            <person name="Adam C."/>
            <person name="LaButti K."/>
            <person name="Lipzen A."/>
            <person name="Riley R."/>
            <person name="Grigoriev I.V."/>
            <person name="Nagy L.G."/>
        </authorList>
    </citation>
    <scope>NUCLEOTIDE SEQUENCE [LARGE SCALE GENOMIC DNA]</scope>
    <source>
        <strain evidence="1 2">NL-1724</strain>
    </source>
</reference>
<accession>A0A550CCI4</accession>
<proteinExistence type="predicted"/>
<dbReference type="EMBL" id="VDMD01000012">
    <property type="protein sequence ID" value="TRM62505.1"/>
    <property type="molecule type" value="Genomic_DNA"/>
</dbReference>
<sequence>MMCSFTAIRRNSWNAALVELAFCLRLYSHPILRPRSFALDFIENLRMASDYYLRDLRPRVYFTNLKWGLGSTRSLRLAQSRHRHLHRYGRQAGICCGAVPFVLISVSTRLALYSPSTLPLRVFVCNDRFSCLHCCEDHGITTGFLRYRIRIKHRACDLCT</sequence>
<organism evidence="1 2">
    <name type="scientific">Schizophyllum amplum</name>
    <dbReference type="NCBI Taxonomy" id="97359"/>
    <lineage>
        <taxon>Eukaryota</taxon>
        <taxon>Fungi</taxon>
        <taxon>Dikarya</taxon>
        <taxon>Basidiomycota</taxon>
        <taxon>Agaricomycotina</taxon>
        <taxon>Agaricomycetes</taxon>
        <taxon>Agaricomycetidae</taxon>
        <taxon>Agaricales</taxon>
        <taxon>Schizophyllaceae</taxon>
        <taxon>Schizophyllum</taxon>
    </lineage>
</organism>
<keyword evidence="2" id="KW-1185">Reference proteome</keyword>
<evidence type="ECO:0000313" key="2">
    <source>
        <dbReference type="Proteomes" id="UP000320762"/>
    </source>
</evidence>
<comment type="caution">
    <text evidence="1">The sequence shown here is derived from an EMBL/GenBank/DDBJ whole genome shotgun (WGS) entry which is preliminary data.</text>
</comment>
<name>A0A550CCI4_9AGAR</name>
<evidence type="ECO:0000313" key="1">
    <source>
        <dbReference type="EMBL" id="TRM62505.1"/>
    </source>
</evidence>
<protein>
    <submittedName>
        <fullName evidence="1">Uncharacterized protein</fullName>
    </submittedName>
</protein>